<dbReference type="GO" id="GO:0031505">
    <property type="term" value="P:fungal-type cell wall organization"/>
    <property type="evidence" value="ECO:0007669"/>
    <property type="project" value="TreeGrafter"/>
</dbReference>
<evidence type="ECO:0000259" key="13">
    <source>
        <dbReference type="SMART" id="SM00768"/>
    </source>
</evidence>
<feature type="domain" description="X8" evidence="13">
    <location>
        <begin position="392"/>
        <end position="494"/>
    </location>
</feature>
<evidence type="ECO:0000256" key="3">
    <source>
        <dbReference type="ARBA" id="ARBA00007528"/>
    </source>
</evidence>
<keyword evidence="14" id="KW-0378">Hydrolase</keyword>
<dbReference type="Gene3D" id="1.20.58.1040">
    <property type="match status" value="1"/>
</dbReference>
<evidence type="ECO:0000313" key="15">
    <source>
        <dbReference type="Proteomes" id="UP001203297"/>
    </source>
</evidence>
<comment type="subcellular location">
    <subcellularLocation>
        <location evidence="1">Cell envelope</location>
    </subcellularLocation>
    <subcellularLocation>
        <location evidence="10">Cell membrane</location>
        <topology evidence="10">Lipid-anchor</topology>
        <topology evidence="10">GPI-anchor</topology>
    </subcellularLocation>
    <subcellularLocation>
        <location evidence="2">Membrane</location>
        <topology evidence="2">Lipid-anchor</topology>
        <topology evidence="2">GPI-anchor</topology>
    </subcellularLocation>
</comment>
<keyword evidence="10" id="KW-0808">Transferase</keyword>
<evidence type="ECO:0000256" key="5">
    <source>
        <dbReference type="ARBA" id="ARBA00022729"/>
    </source>
</evidence>
<dbReference type="EC" id="2.4.1.-" evidence="10"/>
<evidence type="ECO:0000256" key="7">
    <source>
        <dbReference type="ARBA" id="ARBA00023157"/>
    </source>
</evidence>
<keyword evidence="7" id="KW-1015">Disulfide bond</keyword>
<dbReference type="GO" id="GO:0071970">
    <property type="term" value="P:fungal-type cell wall (1-&gt;3)-beta-D-glucan biosynthetic process"/>
    <property type="evidence" value="ECO:0007669"/>
    <property type="project" value="TreeGrafter"/>
</dbReference>
<feature type="region of interest" description="Disordered" evidence="11">
    <location>
        <begin position="502"/>
        <end position="524"/>
    </location>
</feature>
<comment type="similarity">
    <text evidence="3 10">Belongs to the glycosyl hydrolase 72 family.</text>
</comment>
<keyword evidence="5 10" id="KW-0732">Signal</keyword>
<evidence type="ECO:0000256" key="6">
    <source>
        <dbReference type="ARBA" id="ARBA00023136"/>
    </source>
</evidence>
<dbReference type="AlphaFoldDB" id="A0AAD4MD86"/>
<evidence type="ECO:0000256" key="1">
    <source>
        <dbReference type="ARBA" id="ARBA00004196"/>
    </source>
</evidence>
<dbReference type="GO" id="GO:0042124">
    <property type="term" value="F:1,3-beta-glucanosyltransferase activity"/>
    <property type="evidence" value="ECO:0007669"/>
    <property type="project" value="TreeGrafter"/>
</dbReference>
<keyword evidence="6 10" id="KW-0472">Membrane</keyword>
<protein>
    <recommendedName>
        <fullName evidence="10">1,3-beta-glucanosyltransferase</fullName>
        <ecNumber evidence="10">2.4.1.-</ecNumber>
    </recommendedName>
</protein>
<evidence type="ECO:0000256" key="2">
    <source>
        <dbReference type="ARBA" id="ARBA00004589"/>
    </source>
</evidence>
<feature type="chain" id="PRO_5041781693" description="1,3-beta-glucanosyltransferase" evidence="10">
    <location>
        <begin position="24"/>
        <end position="560"/>
    </location>
</feature>
<dbReference type="EMBL" id="WTXG01000001">
    <property type="protein sequence ID" value="KAI0307493.1"/>
    <property type="molecule type" value="Genomic_DNA"/>
</dbReference>
<dbReference type="PANTHER" id="PTHR31468">
    <property type="entry name" value="1,3-BETA-GLUCANOSYLTRANSFERASE GAS1"/>
    <property type="match status" value="1"/>
</dbReference>
<accession>A0AAD4MD86</accession>
<keyword evidence="4 10" id="KW-0336">GPI-anchor</keyword>
<keyword evidence="9 10" id="KW-0449">Lipoprotein</keyword>
<evidence type="ECO:0000256" key="11">
    <source>
        <dbReference type="SAM" id="MobiDB-lite"/>
    </source>
</evidence>
<reference evidence="14" key="1">
    <citation type="journal article" date="2022" name="New Phytol.">
        <title>Evolutionary transition to the ectomycorrhizal habit in the genomes of a hyperdiverse lineage of mushroom-forming fungi.</title>
        <authorList>
            <person name="Looney B."/>
            <person name="Miyauchi S."/>
            <person name="Morin E."/>
            <person name="Drula E."/>
            <person name="Courty P.E."/>
            <person name="Kohler A."/>
            <person name="Kuo A."/>
            <person name="LaButti K."/>
            <person name="Pangilinan J."/>
            <person name="Lipzen A."/>
            <person name="Riley R."/>
            <person name="Andreopoulos W."/>
            <person name="He G."/>
            <person name="Johnson J."/>
            <person name="Nolan M."/>
            <person name="Tritt A."/>
            <person name="Barry K.W."/>
            <person name="Grigoriev I.V."/>
            <person name="Nagy L.G."/>
            <person name="Hibbett D."/>
            <person name="Henrissat B."/>
            <person name="Matheny P.B."/>
            <person name="Labbe J."/>
            <person name="Martin F.M."/>
        </authorList>
    </citation>
    <scope>NUCLEOTIDE SEQUENCE</scope>
    <source>
        <strain evidence="14">BPL690</strain>
    </source>
</reference>
<comment type="function">
    <text evidence="10">Splits internally a 1,3-beta-glucan molecule and transfers the newly generated reducing end (the donor) to the non-reducing end of another 1,3-beta-glucan molecule (the acceptor) forming a 1,3-beta linkage, resulting in the elongation of 1,3-beta-glucan chains in the cell wall.</text>
</comment>
<evidence type="ECO:0000313" key="14">
    <source>
        <dbReference type="EMBL" id="KAI0307493.1"/>
    </source>
</evidence>
<evidence type="ECO:0000256" key="9">
    <source>
        <dbReference type="ARBA" id="ARBA00023288"/>
    </source>
</evidence>
<keyword evidence="8" id="KW-0325">Glycoprotein</keyword>
<dbReference type="Pfam" id="PF03198">
    <property type="entry name" value="Glyco_hydro_72"/>
    <property type="match status" value="1"/>
</dbReference>
<dbReference type="SMART" id="SM00768">
    <property type="entry name" value="X8"/>
    <property type="match status" value="1"/>
</dbReference>
<dbReference type="PANTHER" id="PTHR31468:SF2">
    <property type="entry name" value="1,3-BETA-GLUCANOSYLTRANSFERASE GAS1"/>
    <property type="match status" value="1"/>
</dbReference>
<keyword evidence="12" id="KW-0812">Transmembrane</keyword>
<evidence type="ECO:0000256" key="4">
    <source>
        <dbReference type="ARBA" id="ARBA00022622"/>
    </source>
</evidence>
<organism evidence="14 15">
    <name type="scientific">Multifurca ochricompacta</name>
    <dbReference type="NCBI Taxonomy" id="376703"/>
    <lineage>
        <taxon>Eukaryota</taxon>
        <taxon>Fungi</taxon>
        <taxon>Dikarya</taxon>
        <taxon>Basidiomycota</taxon>
        <taxon>Agaricomycotina</taxon>
        <taxon>Agaricomycetes</taxon>
        <taxon>Russulales</taxon>
        <taxon>Russulaceae</taxon>
        <taxon>Multifurca</taxon>
    </lineage>
</organism>
<dbReference type="InterPro" id="IPR004886">
    <property type="entry name" value="Glucanosyltransferase"/>
</dbReference>
<sequence>MFSPSRVAAAFAVVLSLSSGVYPIGKVTRSGRYLYNADGSRFYIKGIAYQEQGASSPDPNAPFSEPSTFIDPLANGTACQRDLPFLQQLGVNTIRVYSVNSSLNHDTCMQALSGAGIYTILDLALPVNGSIDRNSPAWTTNLLDSYIKTIDTFSKYDNILAYNIGNEVITSPNGTTALAFVKAAARDTKAYLNSKSSSALVGYAAIDGDATWIVPLASYLSCDPSGSNSGSTAIDLFGLNNYEWCGNSTFQASYAGKTGDFSGYNVVAYFSEYGCNQPSPRVWDEVPALFGSSATPVWSGGIAFSYFPAESDQGAFGMITLSSDGSTVTPNTDFENLKTMYNQVSFINDPSQSSAPSASYAACPQQNTTFLASTTLPPTPNDAACQCLESNLSCQFNPQTSNTTAILGPLLDTACSLLGTVGGSCDPIAGNGQTGQYGVVSPCDPSTKLSFAMSGYFEANKRNPQACSFGGNGTVNAKASTTSSASAFASSCLAAATGTHVPTAPSTTSNSGSSSTSGTGSGSSHTPGAAITVLVSDARALLGVFLTFAISVAGGLLSLV</sequence>
<dbReference type="Gene3D" id="3.20.20.80">
    <property type="entry name" value="Glycosidases"/>
    <property type="match status" value="1"/>
</dbReference>
<dbReference type="Pfam" id="PF07983">
    <property type="entry name" value="X8"/>
    <property type="match status" value="1"/>
</dbReference>
<dbReference type="GO" id="GO:0005886">
    <property type="term" value="C:plasma membrane"/>
    <property type="evidence" value="ECO:0007669"/>
    <property type="project" value="UniProtKB-SubCell"/>
</dbReference>
<dbReference type="Proteomes" id="UP001203297">
    <property type="component" value="Unassembled WGS sequence"/>
</dbReference>
<dbReference type="GO" id="GO:0016787">
    <property type="term" value="F:hydrolase activity"/>
    <property type="evidence" value="ECO:0007669"/>
    <property type="project" value="UniProtKB-KW"/>
</dbReference>
<dbReference type="InterPro" id="IPR017853">
    <property type="entry name" value="GH"/>
</dbReference>
<evidence type="ECO:0000256" key="8">
    <source>
        <dbReference type="ARBA" id="ARBA00023180"/>
    </source>
</evidence>
<dbReference type="SUPFAM" id="SSF51445">
    <property type="entry name" value="(Trans)glycosidases"/>
    <property type="match status" value="1"/>
</dbReference>
<dbReference type="GO" id="GO:0098552">
    <property type="term" value="C:side of membrane"/>
    <property type="evidence" value="ECO:0007669"/>
    <property type="project" value="UniProtKB-KW"/>
</dbReference>
<keyword evidence="15" id="KW-1185">Reference proteome</keyword>
<evidence type="ECO:0000256" key="12">
    <source>
        <dbReference type="SAM" id="Phobius"/>
    </source>
</evidence>
<feature type="transmembrane region" description="Helical" evidence="12">
    <location>
        <begin position="540"/>
        <end position="559"/>
    </location>
</feature>
<keyword evidence="12" id="KW-1133">Transmembrane helix</keyword>
<name>A0AAD4MD86_9AGAM</name>
<feature type="signal peptide" evidence="10">
    <location>
        <begin position="1"/>
        <end position="23"/>
    </location>
</feature>
<evidence type="ECO:0000256" key="10">
    <source>
        <dbReference type="RuleBase" id="RU361209"/>
    </source>
</evidence>
<proteinExistence type="inferred from homology"/>
<dbReference type="InterPro" id="IPR012946">
    <property type="entry name" value="X8"/>
</dbReference>
<comment type="caution">
    <text evidence="14">The sequence shown here is derived from an EMBL/GenBank/DDBJ whole genome shotgun (WGS) entry which is preliminary data.</text>
</comment>
<gene>
    <name evidence="14" type="ORF">B0F90DRAFT_1674185</name>
</gene>
<feature type="compositionally biased region" description="Low complexity" evidence="11">
    <location>
        <begin position="506"/>
        <end position="524"/>
    </location>
</feature>